<dbReference type="STRING" id="765177.Desmu_1246"/>
<evidence type="ECO:0000313" key="2">
    <source>
        <dbReference type="Proteomes" id="UP000001068"/>
    </source>
</evidence>
<dbReference type="AlphaFoldDB" id="E8R777"/>
<dbReference type="InterPro" id="IPR012340">
    <property type="entry name" value="NA-bd_OB-fold"/>
</dbReference>
<reference evidence="2" key="1">
    <citation type="submission" date="2010-11" db="EMBL/GenBank/DDBJ databases">
        <title>The complete genome of Desulfurococcus mucosus DSM 2162.</title>
        <authorList>
            <consortium name="US DOE Joint Genome Institute (JGI-PGF)"/>
            <person name="Lucas S."/>
            <person name="Copeland A."/>
            <person name="Lapidus A."/>
            <person name="Bruce D."/>
            <person name="Goodwin L."/>
            <person name="Pitluck S."/>
            <person name="Kyrpides N."/>
            <person name="Mavromatis K."/>
            <person name="Pagani I."/>
            <person name="Ivanova N."/>
            <person name="Ovchinnikova G."/>
            <person name="Chertkov O."/>
            <person name="Held B."/>
            <person name="Brettin T."/>
            <person name="Detter J.C."/>
            <person name="Tapia R."/>
            <person name="Han C."/>
            <person name="Land M."/>
            <person name="Hauser L."/>
            <person name="Markowitz V."/>
            <person name="Cheng J.-F."/>
            <person name="Hugenholtz P."/>
            <person name="Woyke T."/>
            <person name="Wu D."/>
            <person name="Wirth R."/>
            <person name="Bilek Y."/>
            <person name="Hader T."/>
            <person name="Klenk H.-P."/>
            <person name="Eisen J.A."/>
        </authorList>
    </citation>
    <scope>NUCLEOTIDE SEQUENCE [LARGE SCALE GENOMIC DNA]</scope>
    <source>
        <strain evidence="2">ATCC 35584 / DSM 2162 / JCM 9187 / O7/1</strain>
    </source>
</reference>
<protein>
    <submittedName>
        <fullName evidence="1">Uncharacterized protein</fullName>
    </submittedName>
</protein>
<dbReference type="Gene3D" id="2.40.50.140">
    <property type="entry name" value="Nucleic acid-binding proteins"/>
    <property type="match status" value="1"/>
</dbReference>
<organism evidence="1 2">
    <name type="scientific">Desulfurococcus mucosus (strain ATCC 35584 / DSM 2162 / JCM 9187 / O7/1)</name>
    <dbReference type="NCBI Taxonomy" id="765177"/>
    <lineage>
        <taxon>Archaea</taxon>
        <taxon>Thermoproteota</taxon>
        <taxon>Thermoprotei</taxon>
        <taxon>Desulfurococcales</taxon>
        <taxon>Desulfurococcaceae</taxon>
        <taxon>Desulfurococcus</taxon>
    </lineage>
</organism>
<name>E8R777_DESM0</name>
<dbReference type="GeneID" id="10153965"/>
<sequence>MLRDECVVSEVQQLRTPKVYRLKTTCSDGLAIEVELHEDVIAQPRISSKVRINVSGSKEECLGNDFCAHGYVVSGTEIGGLHRVVISLGGLLVILKSPRPLEFKPMDKVYVGLTITG</sequence>
<dbReference type="KEGG" id="dmu:Desmu_1246"/>
<dbReference type="EMBL" id="CP002363">
    <property type="protein sequence ID" value="ADV65542.1"/>
    <property type="molecule type" value="Genomic_DNA"/>
</dbReference>
<dbReference type="InterPro" id="IPR031555">
    <property type="entry name" value="RNA_pol_Rpo8"/>
</dbReference>
<evidence type="ECO:0000313" key="1">
    <source>
        <dbReference type="EMBL" id="ADV65542.1"/>
    </source>
</evidence>
<dbReference type="eggNOG" id="arCOG04271">
    <property type="taxonomic scope" value="Archaea"/>
</dbReference>
<gene>
    <name evidence="1" type="ordered locus">Desmu_1246</name>
</gene>
<dbReference type="Proteomes" id="UP000001068">
    <property type="component" value="Chromosome"/>
</dbReference>
<dbReference type="RefSeq" id="WP_013562764.1">
    <property type="nucleotide sequence ID" value="NC_014961.1"/>
</dbReference>
<reference evidence="1 2" key="2">
    <citation type="journal article" date="2011" name="Stand. Genomic Sci.">
        <title>Complete genome sequence of Desulfurococcus mucosus type strain (O7/1).</title>
        <authorList>
            <person name="Wirth R."/>
            <person name="Chertkov O."/>
            <person name="Held B."/>
            <person name="Lapidus A."/>
            <person name="Nolan M."/>
            <person name="Lucas S."/>
            <person name="Hammon N."/>
            <person name="Deshpande S."/>
            <person name="Cheng J.F."/>
            <person name="Tapia R."/>
            <person name="Han C."/>
            <person name="Goodwin L."/>
            <person name="Pitluck S."/>
            <person name="Liolios K."/>
            <person name="Ioanna P."/>
            <person name="Ivanova N."/>
            <person name="Mavromatis K."/>
            <person name="Mikhailova N."/>
            <person name="Pati A."/>
            <person name="Chen A."/>
            <person name="Palaniappan K."/>
            <person name="Land M."/>
            <person name="Hauser L."/>
            <person name="Chang Y.J."/>
            <person name="Jeffries C.D."/>
            <person name="Bilek Y."/>
            <person name="Hader T."/>
            <person name="Rohde M."/>
            <person name="Spring S."/>
            <person name="Sikorski J."/>
            <person name="Goker M."/>
            <person name="Woyke T."/>
            <person name="Bristow J."/>
            <person name="Eisen J.A."/>
            <person name="Markowitz V."/>
            <person name="Hugenholtz P."/>
            <person name="Kyrpides N.C."/>
            <person name="Klenk H.P."/>
        </authorList>
    </citation>
    <scope>NUCLEOTIDE SEQUENCE [LARGE SCALE GENOMIC DNA]</scope>
    <source>
        <strain evidence="2">ATCC 35584 / DSM 2162 / JCM 9187 / O7/1</strain>
    </source>
</reference>
<keyword evidence="2" id="KW-1185">Reference proteome</keyword>
<dbReference type="HOGENOM" id="CLU_168731_0_0_2"/>
<dbReference type="OrthoDB" id="17623at2157"/>
<proteinExistence type="predicted"/>
<dbReference type="Pfam" id="PF16992">
    <property type="entry name" value="RNA_pol_RpbG"/>
    <property type="match status" value="1"/>
</dbReference>
<accession>E8R777</accession>